<dbReference type="Gene3D" id="3.40.309.10">
    <property type="entry name" value="Aldehyde Dehydrogenase, Chain A, domain 2"/>
    <property type="match status" value="1"/>
</dbReference>
<dbReference type="SUPFAM" id="SSF53720">
    <property type="entry name" value="ALDH-like"/>
    <property type="match status" value="1"/>
</dbReference>
<evidence type="ECO:0000313" key="3">
    <source>
        <dbReference type="Proteomes" id="UP000095285"/>
    </source>
</evidence>
<dbReference type="Gene3D" id="3.40.605.10">
    <property type="entry name" value="Aldehyde Dehydrogenase, Chain A, domain 1"/>
    <property type="match status" value="1"/>
</dbReference>
<keyword evidence="3" id="KW-1185">Reference proteome</keyword>
<dbReference type="InterPro" id="IPR015590">
    <property type="entry name" value="Aldehyde_DH_dom"/>
</dbReference>
<name>A0A1I7V5Z3_LOALO</name>
<dbReference type="GO" id="GO:0005739">
    <property type="term" value="C:mitochondrion"/>
    <property type="evidence" value="ECO:0007669"/>
    <property type="project" value="TreeGrafter"/>
</dbReference>
<dbReference type="WBParaSite" id="EN70_10246">
    <property type="protein sequence ID" value="EN70_10246"/>
    <property type="gene ID" value="EN70_10246"/>
</dbReference>
<dbReference type="InterPro" id="IPR016163">
    <property type="entry name" value="Ald_DH_C"/>
</dbReference>
<reference evidence="4" key="2">
    <citation type="submission" date="2016-11" db="UniProtKB">
        <authorList>
            <consortium name="WormBaseParasite"/>
        </authorList>
    </citation>
    <scope>IDENTIFICATION</scope>
</reference>
<evidence type="ECO:0000259" key="2">
    <source>
        <dbReference type="Pfam" id="PF00171"/>
    </source>
</evidence>
<evidence type="ECO:0000313" key="4">
    <source>
        <dbReference type="WBParaSite" id="EN70_10246"/>
    </source>
</evidence>
<dbReference type="InterPro" id="IPR050740">
    <property type="entry name" value="Aldehyde_DH_Superfamily"/>
</dbReference>
<dbReference type="PANTHER" id="PTHR43353:SF5">
    <property type="entry name" value="SUCCINATE-SEMIALDEHYDE DEHYDROGENASE, MITOCHONDRIAL"/>
    <property type="match status" value="1"/>
</dbReference>
<dbReference type="PANTHER" id="PTHR43353">
    <property type="entry name" value="SUCCINATE-SEMIALDEHYDE DEHYDROGENASE, MITOCHONDRIAL"/>
    <property type="match status" value="1"/>
</dbReference>
<keyword evidence="1" id="KW-0560">Oxidoreductase</keyword>
<sequence length="155" mass="16875">MGFFDVEKRSHLKVEQLLSNATQKGARVVLGGKRDPQSTCFKPTLLINVTNDMDIAHTEIFGPVIAIQKFETEEEVLALANHCRTGLAGYIFTTDYAQILRVSRSLQVGIIGVNEGMVSCAEAAFGGIKESGLGREGGSQGIDEFSQWKYVCVGF</sequence>
<dbReference type="STRING" id="7209.A0A1I7V5Z3"/>
<protein>
    <submittedName>
        <fullName evidence="4">Aldedh domain-containing protein</fullName>
    </submittedName>
</protein>
<dbReference type="GO" id="GO:0004777">
    <property type="term" value="F:succinate-semialdehyde dehydrogenase (NAD+) activity"/>
    <property type="evidence" value="ECO:0007669"/>
    <property type="project" value="TreeGrafter"/>
</dbReference>
<dbReference type="AlphaFoldDB" id="A0A1I7V5Z3"/>
<dbReference type="Proteomes" id="UP000095285">
    <property type="component" value="Unassembled WGS sequence"/>
</dbReference>
<proteinExistence type="predicted"/>
<organism evidence="3 4">
    <name type="scientific">Loa loa</name>
    <name type="common">Eye worm</name>
    <name type="synonym">Filaria loa</name>
    <dbReference type="NCBI Taxonomy" id="7209"/>
    <lineage>
        <taxon>Eukaryota</taxon>
        <taxon>Metazoa</taxon>
        <taxon>Ecdysozoa</taxon>
        <taxon>Nematoda</taxon>
        <taxon>Chromadorea</taxon>
        <taxon>Rhabditida</taxon>
        <taxon>Spirurina</taxon>
        <taxon>Spiruromorpha</taxon>
        <taxon>Filarioidea</taxon>
        <taxon>Onchocercidae</taxon>
        <taxon>Loa</taxon>
    </lineage>
</organism>
<dbReference type="InterPro" id="IPR016162">
    <property type="entry name" value="Ald_DH_N"/>
</dbReference>
<dbReference type="Pfam" id="PF00171">
    <property type="entry name" value="Aldedh"/>
    <property type="match status" value="1"/>
</dbReference>
<evidence type="ECO:0000256" key="1">
    <source>
        <dbReference type="ARBA" id="ARBA00023002"/>
    </source>
</evidence>
<dbReference type="GO" id="GO:0009450">
    <property type="term" value="P:gamma-aminobutyric acid catabolic process"/>
    <property type="evidence" value="ECO:0007669"/>
    <property type="project" value="TreeGrafter"/>
</dbReference>
<feature type="domain" description="Aldehyde dehydrogenase" evidence="2">
    <location>
        <begin position="8"/>
        <end position="151"/>
    </location>
</feature>
<dbReference type="InterPro" id="IPR016161">
    <property type="entry name" value="Ald_DH/histidinol_DH"/>
</dbReference>
<reference evidence="3" key="1">
    <citation type="submission" date="2012-04" db="EMBL/GenBank/DDBJ databases">
        <title>The Genome Sequence of Loa loa.</title>
        <authorList>
            <consortium name="The Broad Institute Genome Sequencing Platform"/>
            <consortium name="Broad Institute Genome Sequencing Center for Infectious Disease"/>
            <person name="Nutman T.B."/>
            <person name="Fink D.L."/>
            <person name="Russ C."/>
            <person name="Young S."/>
            <person name="Zeng Q."/>
            <person name="Gargeya S."/>
            <person name="Alvarado L."/>
            <person name="Berlin A."/>
            <person name="Chapman S.B."/>
            <person name="Chen Z."/>
            <person name="Freedman E."/>
            <person name="Gellesch M."/>
            <person name="Goldberg J."/>
            <person name="Griggs A."/>
            <person name="Gujja S."/>
            <person name="Heilman E.R."/>
            <person name="Heiman D."/>
            <person name="Howarth C."/>
            <person name="Mehta T."/>
            <person name="Neiman D."/>
            <person name="Pearson M."/>
            <person name="Roberts A."/>
            <person name="Saif S."/>
            <person name="Shea T."/>
            <person name="Shenoy N."/>
            <person name="Sisk P."/>
            <person name="Stolte C."/>
            <person name="Sykes S."/>
            <person name="White J."/>
            <person name="Yandava C."/>
            <person name="Haas B."/>
            <person name="Henn M.R."/>
            <person name="Nusbaum C."/>
            <person name="Birren B."/>
        </authorList>
    </citation>
    <scope>NUCLEOTIDE SEQUENCE [LARGE SCALE GENOMIC DNA]</scope>
</reference>
<accession>A0A1I7V5Z3</accession>
<dbReference type="eggNOG" id="KOG2451">
    <property type="taxonomic scope" value="Eukaryota"/>
</dbReference>